<evidence type="ECO:0000313" key="3">
    <source>
        <dbReference type="Proteomes" id="UP001628179"/>
    </source>
</evidence>
<gene>
    <name evidence="2" type="ORF">MFIFM68171_02592</name>
</gene>
<dbReference type="PROSITE" id="PS50056">
    <property type="entry name" value="TYR_PHOSPHATASE_2"/>
    <property type="match status" value="1"/>
</dbReference>
<organism evidence="2 3">
    <name type="scientific">Madurella fahalii</name>
    <dbReference type="NCBI Taxonomy" id="1157608"/>
    <lineage>
        <taxon>Eukaryota</taxon>
        <taxon>Fungi</taxon>
        <taxon>Dikarya</taxon>
        <taxon>Ascomycota</taxon>
        <taxon>Pezizomycotina</taxon>
        <taxon>Sordariomycetes</taxon>
        <taxon>Sordariomycetidae</taxon>
        <taxon>Sordariales</taxon>
        <taxon>Sordariales incertae sedis</taxon>
        <taxon>Madurella</taxon>
    </lineage>
</organism>
<dbReference type="Pfam" id="PF13350">
    <property type="entry name" value="Y_phosphatase3"/>
    <property type="match status" value="1"/>
</dbReference>
<dbReference type="PROSITE" id="PS00383">
    <property type="entry name" value="TYR_PHOSPHATASE_1"/>
    <property type="match status" value="1"/>
</dbReference>
<comment type="caution">
    <text evidence="2">The sequence shown here is derived from an EMBL/GenBank/DDBJ whole genome shotgun (WGS) entry which is preliminary data.</text>
</comment>
<feature type="domain" description="Tyrosine specific protein phosphatases" evidence="1">
    <location>
        <begin position="169"/>
        <end position="236"/>
    </location>
</feature>
<accession>A0ABQ0G3N9</accession>
<dbReference type="Gene3D" id="3.90.190.10">
    <property type="entry name" value="Protein tyrosine phosphatase superfamily"/>
    <property type="match status" value="1"/>
</dbReference>
<dbReference type="InterPro" id="IPR026893">
    <property type="entry name" value="Tyr/Ser_Pase_IphP-type"/>
</dbReference>
<protein>
    <submittedName>
        <fullName evidence="2">Protein-tyrosine phosphatase-like protein</fullName>
    </submittedName>
</protein>
<sequence>MSANGHQAAVAAAAAAAATTTPTITAATSTVTRAPPSPPFIRAAGLHNLRDVGGYAVGSEPRRAIRRGVLFRSAEPTGLEDDGVAALQRLGITHVFDLRSVVELEKDGRQQPKEWPGATRIFVPVFLDKDYSPEALALRFRNYSDGPEGFVRAYSAILAAAAEQDHPYAPFRTILEHLASQTTPPSPLLVHCTAGKDRTGIVIALVLALCGLDDAVIAHEYSLTDLGLASRKEEIVQHLIRGNALFRDRPRAERMVSARKENMLQTLAMIREKYGSVESYVVNHIGLSPAGVEQIRKNLVVDLAEGEEPLDWRSHAELMQ</sequence>
<reference evidence="2 3" key="1">
    <citation type="submission" date="2024-09" db="EMBL/GenBank/DDBJ databases">
        <title>Itraconazole resistance in Madurella fahalii resulting from another homologue of gene encoding cytochrome P450 14-alpha sterol demethylase (CYP51).</title>
        <authorList>
            <person name="Yoshioka I."/>
            <person name="Fahal A.H."/>
            <person name="Kaneko S."/>
            <person name="Yaguchi T."/>
        </authorList>
    </citation>
    <scope>NUCLEOTIDE SEQUENCE [LARGE SCALE GENOMIC DNA]</scope>
    <source>
        <strain evidence="2 3">IFM 68171</strain>
    </source>
</reference>
<dbReference type="EMBL" id="BAAFSV010000001">
    <property type="protein sequence ID" value="GAB1312382.1"/>
    <property type="molecule type" value="Genomic_DNA"/>
</dbReference>
<dbReference type="GeneID" id="98173337"/>
<evidence type="ECO:0000313" key="2">
    <source>
        <dbReference type="EMBL" id="GAB1312382.1"/>
    </source>
</evidence>
<name>A0ABQ0G3N9_9PEZI</name>
<dbReference type="InterPro" id="IPR029021">
    <property type="entry name" value="Prot-tyrosine_phosphatase-like"/>
</dbReference>
<dbReference type="PANTHER" id="PTHR31126">
    <property type="entry name" value="TYROSINE-PROTEIN PHOSPHATASE"/>
    <property type="match status" value="1"/>
</dbReference>
<dbReference type="PANTHER" id="PTHR31126:SF1">
    <property type="entry name" value="TYROSINE SPECIFIC PROTEIN PHOSPHATASES DOMAIN-CONTAINING PROTEIN"/>
    <property type="match status" value="1"/>
</dbReference>
<dbReference type="InterPro" id="IPR000387">
    <property type="entry name" value="Tyr_Pase_dom"/>
</dbReference>
<dbReference type="RefSeq" id="XP_070914115.1">
    <property type="nucleotide sequence ID" value="XM_071058014.1"/>
</dbReference>
<proteinExistence type="predicted"/>
<dbReference type="Proteomes" id="UP001628179">
    <property type="component" value="Unassembled WGS sequence"/>
</dbReference>
<dbReference type="InterPro" id="IPR016130">
    <property type="entry name" value="Tyr_Pase_AS"/>
</dbReference>
<evidence type="ECO:0000259" key="1">
    <source>
        <dbReference type="PROSITE" id="PS50056"/>
    </source>
</evidence>
<dbReference type="SUPFAM" id="SSF52799">
    <property type="entry name" value="(Phosphotyrosine protein) phosphatases II"/>
    <property type="match status" value="1"/>
</dbReference>
<keyword evidence="3" id="KW-1185">Reference proteome</keyword>